<evidence type="ECO:0000256" key="1">
    <source>
        <dbReference type="ARBA" id="ARBA00022603"/>
    </source>
</evidence>
<keyword evidence="5" id="KW-0863">Zinc-finger</keyword>
<feature type="domain" description="SET" evidence="7">
    <location>
        <begin position="229"/>
        <end position="509"/>
    </location>
</feature>
<dbReference type="Proteomes" id="UP000007819">
    <property type="component" value="Chromosome A2"/>
</dbReference>
<name>A0A8R2D4U2_ACYPI</name>
<protein>
    <recommendedName>
        <fullName evidence="7">SET domain-containing protein</fullName>
    </recommendedName>
</protein>
<evidence type="ECO:0000256" key="5">
    <source>
        <dbReference type="ARBA" id="ARBA00022771"/>
    </source>
</evidence>
<dbReference type="SUPFAM" id="SSF144232">
    <property type="entry name" value="HIT/MYND zinc finger-like"/>
    <property type="match status" value="1"/>
</dbReference>
<dbReference type="OrthoDB" id="5945798at2759"/>
<dbReference type="InterPro" id="IPR001214">
    <property type="entry name" value="SET_dom"/>
</dbReference>
<dbReference type="PROSITE" id="PS50280">
    <property type="entry name" value="SET"/>
    <property type="match status" value="1"/>
</dbReference>
<dbReference type="KEGG" id="api:107883670"/>
<keyword evidence="9" id="KW-1185">Reference proteome</keyword>
<dbReference type="GO" id="GO:0008170">
    <property type="term" value="F:N-methyltransferase activity"/>
    <property type="evidence" value="ECO:0007669"/>
    <property type="project" value="UniProtKB-ARBA"/>
</dbReference>
<dbReference type="GO" id="GO:0005737">
    <property type="term" value="C:cytoplasm"/>
    <property type="evidence" value="ECO:0007669"/>
    <property type="project" value="TreeGrafter"/>
</dbReference>
<dbReference type="GO" id="GO:0005634">
    <property type="term" value="C:nucleus"/>
    <property type="evidence" value="ECO:0007669"/>
    <property type="project" value="TreeGrafter"/>
</dbReference>
<dbReference type="SMART" id="SM00317">
    <property type="entry name" value="SET"/>
    <property type="match status" value="1"/>
</dbReference>
<dbReference type="InterPro" id="IPR052097">
    <property type="entry name" value="SET-MYND_domain_protein"/>
</dbReference>
<dbReference type="InterPro" id="IPR002893">
    <property type="entry name" value="Znf_MYND"/>
</dbReference>
<keyword evidence="6" id="KW-0862">Zinc</keyword>
<accession>A0A8R2D4U2</accession>
<evidence type="ECO:0000256" key="2">
    <source>
        <dbReference type="ARBA" id="ARBA00022679"/>
    </source>
</evidence>
<dbReference type="Gene3D" id="6.10.140.2220">
    <property type="match status" value="1"/>
</dbReference>
<dbReference type="Pfam" id="PF00856">
    <property type="entry name" value="SET"/>
    <property type="match status" value="1"/>
</dbReference>
<evidence type="ECO:0000313" key="8">
    <source>
        <dbReference type="EnsemblMetazoa" id="XP_016659654.1"/>
    </source>
</evidence>
<dbReference type="AlphaFoldDB" id="A0A8R2D4U2"/>
<reference evidence="8" key="2">
    <citation type="submission" date="2022-06" db="UniProtKB">
        <authorList>
            <consortium name="EnsemblMetazoa"/>
        </authorList>
    </citation>
    <scope>IDENTIFICATION</scope>
</reference>
<keyword evidence="2" id="KW-0808">Transferase</keyword>
<dbReference type="GO" id="GO:0042826">
    <property type="term" value="F:histone deacetylase binding"/>
    <property type="evidence" value="ECO:0007669"/>
    <property type="project" value="TreeGrafter"/>
</dbReference>
<evidence type="ECO:0000256" key="4">
    <source>
        <dbReference type="ARBA" id="ARBA00022723"/>
    </source>
</evidence>
<dbReference type="GeneID" id="107883670"/>
<reference evidence="9" key="1">
    <citation type="submission" date="2010-06" db="EMBL/GenBank/DDBJ databases">
        <authorList>
            <person name="Jiang H."/>
            <person name="Abraham K."/>
            <person name="Ali S."/>
            <person name="Alsbrooks S.L."/>
            <person name="Anim B.N."/>
            <person name="Anosike U.S."/>
            <person name="Attaway T."/>
            <person name="Bandaranaike D.P."/>
            <person name="Battles P.K."/>
            <person name="Bell S.N."/>
            <person name="Bell A.V."/>
            <person name="Beltran B."/>
            <person name="Bickham C."/>
            <person name="Bustamante Y."/>
            <person name="Caleb T."/>
            <person name="Canada A."/>
            <person name="Cardenas V."/>
            <person name="Carter K."/>
            <person name="Chacko J."/>
            <person name="Chandrabose M.N."/>
            <person name="Chavez D."/>
            <person name="Chavez A."/>
            <person name="Chen L."/>
            <person name="Chu H.-S."/>
            <person name="Claassen K.J."/>
            <person name="Cockrell R."/>
            <person name="Collins M."/>
            <person name="Cooper J.A."/>
            <person name="Cree A."/>
            <person name="Curry S.M."/>
            <person name="Da Y."/>
            <person name="Dao M.D."/>
            <person name="Das B."/>
            <person name="Davila M.-L."/>
            <person name="Davy-Carroll L."/>
            <person name="Denson S."/>
            <person name="Dinh H."/>
            <person name="Ebong V.E."/>
            <person name="Edwards J.R."/>
            <person name="Egan A."/>
            <person name="El-Daye J."/>
            <person name="Escobedo L."/>
            <person name="Fernandez S."/>
            <person name="Fernando P.R."/>
            <person name="Flagg N."/>
            <person name="Forbes L.D."/>
            <person name="Fowler R.G."/>
            <person name="Fu Q."/>
            <person name="Gabisi R.A."/>
            <person name="Ganer J."/>
            <person name="Garbino Pronczuk A."/>
            <person name="Garcia R.M."/>
            <person name="Garner T."/>
            <person name="Garrett T.E."/>
            <person name="Gonzalez D.A."/>
            <person name="Hamid H."/>
            <person name="Hawkins E.S."/>
            <person name="Hirani K."/>
            <person name="Hogues M.E."/>
            <person name="Hollins B."/>
            <person name="Hsiao C.-H."/>
            <person name="Jabil R."/>
            <person name="James M.L."/>
            <person name="Jhangiani S.N."/>
            <person name="Johnson B."/>
            <person name="Johnson Q."/>
            <person name="Joshi V."/>
            <person name="Kalu J.B."/>
            <person name="Kam C."/>
            <person name="Kashfia A."/>
            <person name="Keebler J."/>
            <person name="Kisamo H."/>
            <person name="Kovar C.L."/>
            <person name="Lago L.A."/>
            <person name="Lai C.-Y."/>
            <person name="Laidlaw J."/>
            <person name="Lara F."/>
            <person name="Le T.-K."/>
            <person name="Lee S.L."/>
            <person name="Legall F.H."/>
            <person name="Lemon S.J."/>
            <person name="Lewis L.R."/>
            <person name="Li B."/>
            <person name="Liu Y."/>
            <person name="Liu Y.-S."/>
            <person name="Lopez J."/>
            <person name="Lozado R.J."/>
            <person name="Lu J."/>
            <person name="Madu R.C."/>
            <person name="Maheshwari M."/>
            <person name="Maheshwari R."/>
            <person name="Malloy K."/>
            <person name="Martinez E."/>
            <person name="Mathew T."/>
            <person name="Mercado I.C."/>
            <person name="Mercado C."/>
            <person name="Meyer B."/>
            <person name="Montgomery K."/>
            <person name="Morgan M.B."/>
            <person name="Munidasa M."/>
            <person name="Nazareth L.V."/>
            <person name="Nelson J."/>
            <person name="Ng B.M."/>
            <person name="Nguyen N.B."/>
            <person name="Nguyen P.Q."/>
            <person name="Nguyen T."/>
            <person name="Obregon M."/>
            <person name="Okwuonu G.O."/>
            <person name="Onwere C.G."/>
            <person name="Orozco G."/>
            <person name="Parra A."/>
            <person name="Patel S."/>
            <person name="Patil S."/>
            <person name="Perez A."/>
            <person name="Perez Y."/>
            <person name="Pham C."/>
            <person name="Primus E.L."/>
            <person name="Pu L.-L."/>
            <person name="Puazo M."/>
            <person name="Qin X."/>
            <person name="Quiroz J.B."/>
            <person name="Reese J."/>
            <person name="Richards S."/>
            <person name="Rives C.M."/>
            <person name="Robberts R."/>
            <person name="Ruiz S.J."/>
            <person name="Ruiz M.J."/>
            <person name="Santibanez J."/>
            <person name="Schneider B.W."/>
            <person name="Sisson I."/>
            <person name="Smith M."/>
            <person name="Sodergren E."/>
            <person name="Song X.-Z."/>
            <person name="Song B.B."/>
            <person name="Summersgill H."/>
            <person name="Thelus R."/>
            <person name="Thornton R.D."/>
            <person name="Trejos Z.Y."/>
            <person name="Usmani K."/>
            <person name="Vattathil S."/>
            <person name="Villasana D."/>
            <person name="Walker D.L."/>
            <person name="Wang S."/>
            <person name="Wang K."/>
            <person name="White C.S."/>
            <person name="Williams A.C."/>
            <person name="Williamson J."/>
            <person name="Wilson K."/>
            <person name="Woghiren I.O."/>
            <person name="Woodworth J.R."/>
            <person name="Worley K.C."/>
            <person name="Wright R.A."/>
            <person name="Wu W."/>
            <person name="Young L."/>
            <person name="Zhang L."/>
            <person name="Zhang J."/>
            <person name="Zhu Y."/>
            <person name="Muzny D.M."/>
            <person name="Weinstock G."/>
            <person name="Gibbs R.A."/>
        </authorList>
    </citation>
    <scope>NUCLEOTIDE SEQUENCE [LARGE SCALE GENOMIC DNA]</scope>
    <source>
        <strain evidence="9">LSR1</strain>
    </source>
</reference>
<dbReference type="Gene3D" id="1.25.40.10">
    <property type="entry name" value="Tetratricopeptide repeat domain"/>
    <property type="match status" value="1"/>
</dbReference>
<dbReference type="PROSITE" id="PS01360">
    <property type="entry name" value="ZF_MYND_1"/>
    <property type="match status" value="1"/>
</dbReference>
<dbReference type="RefSeq" id="XP_016659654.1">
    <property type="nucleotide sequence ID" value="XM_016804165.1"/>
</dbReference>
<dbReference type="InterPro" id="IPR011990">
    <property type="entry name" value="TPR-like_helical_dom_sf"/>
</dbReference>
<dbReference type="GO" id="GO:0008276">
    <property type="term" value="F:protein methyltransferase activity"/>
    <property type="evidence" value="ECO:0007669"/>
    <property type="project" value="UniProtKB-ARBA"/>
</dbReference>
<dbReference type="EnsemblMetazoa" id="XM_016804165.2">
    <property type="protein sequence ID" value="XP_016659654.1"/>
    <property type="gene ID" value="LOC107883670"/>
</dbReference>
<dbReference type="SUPFAM" id="SSF48452">
    <property type="entry name" value="TPR-like"/>
    <property type="match status" value="1"/>
</dbReference>
<dbReference type="GO" id="GO:0032259">
    <property type="term" value="P:methylation"/>
    <property type="evidence" value="ECO:0007669"/>
    <property type="project" value="UniProtKB-KW"/>
</dbReference>
<sequence>MTMEYDNFFHYSSRLLMAEVLGDVYVEMSKLESAKSRFMFTRDLLHKHKMLIPTLDIDIEYDHPIMSTSLRQNGNVLFNAKFYAEAAKIYTKSLTGSHPSTEYYALALANRSAAYFHMGKYELCLKDVRFAMCSNYPSKLAYKLYERAGHAERKLDLVERAKESYAMCLTRLDEAEMSAENKRKFRAAVEIAVSECEELLTAERKRTTKTHRAEHLVGGRNENIPALSAFVELKMSEDMGRGVYATRDINPGDVVAIDEPYIGGPIRDVCHYNGCLKLEIAPFCCPKCLLVYYCNKDCMDKDYKDGHHLECPIIYFIQSTPGNPRMNELAMKWFLIDYLKMGLKKYCLIVDNFSESKIDPMTRGFDEIGQYKSDNFLTAYSLDNSENKMSIEVLFFFNCIAVDMLHYLILSGFKIPNLYMASVGASLVHILTVLDLNCRKLNINAPSVSFRRDHQLTLTSALTLYPTISLFNHSCDPNIKRSGEISDRIRVMKAIQPIPKGTQLCCTYGIIFTRHDKESRQKLCNDRFYFKCYCQPCIKNWPTFNSITYHLYALNILNPSMADIVSSECLKFLEFTKSVDSKDHCQHLIYLYSFIKLLYTNVKRPFGLYEECLEMISNAHSLSTNAISVCEHP</sequence>
<dbReference type="OMA" id="YTHCSHC"/>
<dbReference type="PANTHER" id="PTHR46165">
    <property type="entry name" value="SET AND MYND DOMAIN-CONTAINING PROTEIN 4"/>
    <property type="match status" value="1"/>
</dbReference>
<keyword evidence="1" id="KW-0489">Methyltransferase</keyword>
<dbReference type="InterPro" id="IPR046341">
    <property type="entry name" value="SET_dom_sf"/>
</dbReference>
<keyword evidence="4" id="KW-0479">Metal-binding</keyword>
<proteinExistence type="predicted"/>
<evidence type="ECO:0000256" key="3">
    <source>
        <dbReference type="ARBA" id="ARBA00022691"/>
    </source>
</evidence>
<dbReference type="GO" id="GO:0008270">
    <property type="term" value="F:zinc ion binding"/>
    <property type="evidence" value="ECO:0007669"/>
    <property type="project" value="UniProtKB-KW"/>
</dbReference>
<keyword evidence="3" id="KW-0949">S-adenosyl-L-methionine</keyword>
<evidence type="ECO:0000313" key="9">
    <source>
        <dbReference type="Proteomes" id="UP000007819"/>
    </source>
</evidence>
<dbReference type="SUPFAM" id="SSF82199">
    <property type="entry name" value="SET domain"/>
    <property type="match status" value="1"/>
</dbReference>
<dbReference type="Gene3D" id="2.170.270.10">
    <property type="entry name" value="SET domain"/>
    <property type="match status" value="1"/>
</dbReference>
<organism evidence="8 9">
    <name type="scientific">Acyrthosiphon pisum</name>
    <name type="common">Pea aphid</name>
    <dbReference type="NCBI Taxonomy" id="7029"/>
    <lineage>
        <taxon>Eukaryota</taxon>
        <taxon>Metazoa</taxon>
        <taxon>Ecdysozoa</taxon>
        <taxon>Arthropoda</taxon>
        <taxon>Hexapoda</taxon>
        <taxon>Insecta</taxon>
        <taxon>Pterygota</taxon>
        <taxon>Neoptera</taxon>
        <taxon>Paraneoptera</taxon>
        <taxon>Hemiptera</taxon>
        <taxon>Sternorrhyncha</taxon>
        <taxon>Aphidomorpha</taxon>
        <taxon>Aphidoidea</taxon>
        <taxon>Aphididae</taxon>
        <taxon>Macrosiphini</taxon>
        <taxon>Acyrthosiphon</taxon>
    </lineage>
</organism>
<dbReference type="Gene3D" id="1.10.220.160">
    <property type="match status" value="1"/>
</dbReference>
<evidence type="ECO:0000259" key="7">
    <source>
        <dbReference type="PROSITE" id="PS50280"/>
    </source>
</evidence>
<dbReference type="PANTHER" id="PTHR46165:SF6">
    <property type="entry name" value="SET AND MYND DOMAIN-CONTAINING PROTEIN 4-LIKE PROTEIN"/>
    <property type="match status" value="1"/>
</dbReference>
<dbReference type="GO" id="GO:0008757">
    <property type="term" value="F:S-adenosylmethionine-dependent methyltransferase activity"/>
    <property type="evidence" value="ECO:0007669"/>
    <property type="project" value="UniProtKB-ARBA"/>
</dbReference>
<evidence type="ECO:0000256" key="6">
    <source>
        <dbReference type="ARBA" id="ARBA00022833"/>
    </source>
</evidence>